<sequence length="183" mass="18760">MSTSQSPLSTVLLLFCLPLLGALVAGLLGLSFPAGLLPVALTAGLGAWLGTRFRHPAPTDSGHISARQPAESLSNAQFAGVAESSAPSTAPIASARPAAEEAPVGSAPVTASQPPSGPAVRLQTSLPTPDPKLRHDIRNILSPAMLAAEQLGTSTDPLVLKAVKTIDESLDRALLRLKQKPQS</sequence>
<dbReference type="EMBL" id="LHZA01000151">
    <property type="protein sequence ID" value="KXU92916.1"/>
    <property type="molecule type" value="Genomic_DNA"/>
</dbReference>
<evidence type="ECO:0000313" key="3">
    <source>
        <dbReference type="Proteomes" id="UP000075473"/>
    </source>
</evidence>
<feature type="region of interest" description="Disordered" evidence="1">
    <location>
        <begin position="89"/>
        <end position="134"/>
    </location>
</feature>
<dbReference type="RefSeq" id="WP_062250259.1">
    <property type="nucleotide sequence ID" value="NZ_LHZA01000151.1"/>
</dbReference>
<accession>A0A149Q6Y0</accession>
<dbReference type="PATRIC" id="fig|178900.5.peg.1213"/>
<reference evidence="2 3" key="1">
    <citation type="submission" date="2015-06" db="EMBL/GenBank/DDBJ databases">
        <title>Improved classification and identification of acetic acid bacteria using matrix-assisted laser desorption/ionization time-of-flight mass spectrometry; Gluconobacter nephelii and Gluconobacter uchimurae are later heterotypic synonyms of Gluconobacter japonicus and Gluconobacter oxydans, respectively.</title>
        <authorList>
            <person name="Li L."/>
            <person name="Cleenwerck I."/>
            <person name="De Vuyst L."/>
            <person name="Vandamme P."/>
        </authorList>
    </citation>
    <scope>NUCLEOTIDE SEQUENCE [LARGE SCALE GENOMIC DNA]</scope>
    <source>
        <strain evidence="2 3">LMG 1625</strain>
    </source>
</reference>
<evidence type="ECO:0000313" key="2">
    <source>
        <dbReference type="EMBL" id="KXU92916.1"/>
    </source>
</evidence>
<gene>
    <name evidence="2" type="ORF">AD928_10060</name>
</gene>
<evidence type="ECO:0000256" key="1">
    <source>
        <dbReference type="SAM" id="MobiDB-lite"/>
    </source>
</evidence>
<dbReference type="AlphaFoldDB" id="A0A149Q6Y0"/>
<organism evidence="2 3">
    <name type="scientific">Acetobacter cerevisiae</name>
    <dbReference type="NCBI Taxonomy" id="178900"/>
    <lineage>
        <taxon>Bacteria</taxon>
        <taxon>Pseudomonadati</taxon>
        <taxon>Pseudomonadota</taxon>
        <taxon>Alphaproteobacteria</taxon>
        <taxon>Acetobacterales</taxon>
        <taxon>Acetobacteraceae</taxon>
        <taxon>Acetobacter</taxon>
    </lineage>
</organism>
<protein>
    <submittedName>
        <fullName evidence="2">Uncharacterized protein</fullName>
    </submittedName>
</protein>
<comment type="caution">
    <text evidence="2">The sequence shown here is derived from an EMBL/GenBank/DDBJ whole genome shotgun (WGS) entry which is preliminary data.</text>
</comment>
<dbReference type="Proteomes" id="UP000075473">
    <property type="component" value="Unassembled WGS sequence"/>
</dbReference>
<proteinExistence type="predicted"/>
<name>A0A149Q6Y0_9PROT</name>
<feature type="compositionally biased region" description="Low complexity" evidence="1">
    <location>
        <begin position="89"/>
        <end position="103"/>
    </location>
</feature>